<dbReference type="PANTHER" id="PTHR43318">
    <property type="entry name" value="UDP-N-ACETYLGLUCOSAMINE 4,6-DEHYDRATASE"/>
    <property type="match status" value="1"/>
</dbReference>
<gene>
    <name evidence="2" type="primary">wbeV1</name>
</gene>
<protein>
    <submittedName>
        <fullName evidence="2">WbeV1</fullName>
    </submittedName>
</protein>
<dbReference type="AlphaFoldDB" id="Q8L339"/>
<sequence length="125" mass="14201">MSHNGQVFVLDMGEPVKIVDLAKRMIHLMGMKEFCDGRSDEGDIEIKFTGLRPGEKLYEELLIGENVEGTSHQKIMTACEEKLSWDAMEDLLTELDVCCHNFDVECIKRLLLDAPTGYKPNEFCC</sequence>
<dbReference type="EMBL" id="AF390573">
    <property type="protein sequence ID" value="AAM22606.1"/>
    <property type="molecule type" value="Genomic_DNA"/>
</dbReference>
<dbReference type="InterPro" id="IPR051203">
    <property type="entry name" value="Polysaccharide_Synthase-Rel"/>
</dbReference>
<proteinExistence type="predicted"/>
<evidence type="ECO:0000259" key="1">
    <source>
        <dbReference type="Pfam" id="PF02719"/>
    </source>
</evidence>
<dbReference type="PANTHER" id="PTHR43318:SF1">
    <property type="entry name" value="POLYSACCHARIDE BIOSYNTHESIS PROTEIN EPSC-RELATED"/>
    <property type="match status" value="1"/>
</dbReference>
<dbReference type="InterPro" id="IPR003869">
    <property type="entry name" value="Polysac_CapD-like"/>
</dbReference>
<dbReference type="Gene3D" id="3.40.50.720">
    <property type="entry name" value="NAD(P)-binding Rossmann-like Domain"/>
    <property type="match status" value="1"/>
</dbReference>
<name>Q8L339_VIBCL</name>
<dbReference type="Pfam" id="PF02719">
    <property type="entry name" value="Polysacc_synt_2"/>
    <property type="match status" value="1"/>
</dbReference>
<evidence type="ECO:0000313" key="2">
    <source>
        <dbReference type="EMBL" id="AAM22606.1"/>
    </source>
</evidence>
<accession>Q8L339</accession>
<reference evidence="2" key="1">
    <citation type="journal article" date="2002" name="Infect. Immun.">
        <title>Evidence for the emergence of non-O1 and non-O139 Vibrio cholerae strains with pathogenic potential by exchange of O-antigen biosynthesis regions.</title>
        <authorList>
            <person name="Li M."/>
            <person name="Shimada T."/>
            <person name="Morris J.G. Jr"/>
            <person name="Sulakvelidze A."/>
            <person name="Sozhamannan S."/>
        </authorList>
    </citation>
    <scope>NUCLEOTIDE SEQUENCE</scope>
    <source>
        <strain evidence="2">1322-69</strain>
    </source>
</reference>
<organism evidence="2">
    <name type="scientific">Vibrio cholerae O37</name>
    <dbReference type="NCBI Taxonomy" id="185332"/>
    <lineage>
        <taxon>Bacteria</taxon>
        <taxon>Pseudomonadati</taxon>
        <taxon>Pseudomonadota</taxon>
        <taxon>Gammaproteobacteria</taxon>
        <taxon>Vibrionales</taxon>
        <taxon>Vibrionaceae</taxon>
        <taxon>Vibrio</taxon>
    </lineage>
</organism>
<feature type="domain" description="Polysaccharide biosynthesis protein CapD-like" evidence="1">
    <location>
        <begin position="1"/>
        <end position="78"/>
    </location>
</feature>